<comment type="caution">
    <text evidence="2">The sequence shown here is derived from an EMBL/GenBank/DDBJ whole genome shotgun (WGS) entry which is preliminary data.</text>
</comment>
<dbReference type="Proteomes" id="UP000238565">
    <property type="component" value="Unassembled WGS sequence"/>
</dbReference>
<keyword evidence="1" id="KW-0472">Membrane</keyword>
<feature type="transmembrane region" description="Helical" evidence="1">
    <location>
        <begin position="126"/>
        <end position="147"/>
    </location>
</feature>
<dbReference type="RefSeq" id="WP_104793967.1">
    <property type="nucleotide sequence ID" value="NZ_PTPZ01000005.1"/>
</dbReference>
<evidence type="ECO:0000256" key="1">
    <source>
        <dbReference type="SAM" id="Phobius"/>
    </source>
</evidence>
<keyword evidence="1" id="KW-1133">Transmembrane helix</keyword>
<evidence type="ECO:0000313" key="3">
    <source>
        <dbReference type="Proteomes" id="UP000238565"/>
    </source>
</evidence>
<evidence type="ECO:0000313" key="2">
    <source>
        <dbReference type="EMBL" id="PPZ91290.1"/>
    </source>
</evidence>
<feature type="transmembrane region" description="Helical" evidence="1">
    <location>
        <begin position="6"/>
        <end position="26"/>
    </location>
</feature>
<accession>A0A2S7I3Y4</accession>
<proteinExistence type="predicted"/>
<dbReference type="EMBL" id="PTPZ01000005">
    <property type="protein sequence ID" value="PPZ91290.1"/>
    <property type="molecule type" value="Genomic_DNA"/>
</dbReference>
<dbReference type="AlphaFoldDB" id="A0A2S7I3Y4"/>
<sequence length="163" mass="19221">MLTKILNLFALVFGLTLFLFLTFIFYSNASKKLTEYSQIDSNVLEKGIIKTDNNSKIFFIKVSNFNEDFAVYNMTKNYSKLENEIRIGDKIKIYFENSNPKKNEYLDVIQIEKGKEILVSHNKHKITYYFLTLLSSLVFIYIILMVIEYLKYGEFKNPIPTIF</sequence>
<reference evidence="2 3" key="1">
    <citation type="submission" date="2018-02" db="EMBL/GenBank/DDBJ databases">
        <title>Draft genome sequence of bacterial isolates from marine environment.</title>
        <authorList>
            <person name="Singh S.K."/>
            <person name="Hill R."/>
            <person name="Major S."/>
            <person name="Cai H."/>
            <person name="Li Y."/>
        </authorList>
    </citation>
    <scope>NUCLEOTIDE SEQUENCE [LARGE SCALE GENOMIC DNA]</scope>
    <source>
        <strain evidence="2 3">IMET F</strain>
    </source>
</reference>
<keyword evidence="1" id="KW-0812">Transmembrane</keyword>
<protein>
    <submittedName>
        <fullName evidence="2">Uncharacterized protein</fullName>
    </submittedName>
</protein>
<name>A0A2S7I3Y4_9FLAO</name>
<gene>
    <name evidence="2" type="ORF">C3729_09815</name>
</gene>
<organism evidence="2 3">
    <name type="scientific">Cloacibacterium normanense</name>
    <dbReference type="NCBI Taxonomy" id="237258"/>
    <lineage>
        <taxon>Bacteria</taxon>
        <taxon>Pseudomonadati</taxon>
        <taxon>Bacteroidota</taxon>
        <taxon>Flavobacteriia</taxon>
        <taxon>Flavobacteriales</taxon>
        <taxon>Weeksellaceae</taxon>
    </lineage>
</organism>